<dbReference type="STRING" id="1884261.A0A5C3QTP5"/>
<dbReference type="GO" id="GO:0016020">
    <property type="term" value="C:membrane"/>
    <property type="evidence" value="ECO:0007669"/>
    <property type="project" value="GOC"/>
</dbReference>
<proteinExistence type="predicted"/>
<protein>
    <recommendedName>
        <fullName evidence="5">Glycosyltransferase family 32 protein</fullName>
    </recommendedName>
</protein>
<dbReference type="EMBL" id="ML178824">
    <property type="protein sequence ID" value="TFL01644.1"/>
    <property type="molecule type" value="Genomic_DNA"/>
</dbReference>
<dbReference type="InterPro" id="IPR051981">
    <property type="entry name" value="Glycosyltransf_32"/>
</dbReference>
<dbReference type="GO" id="GO:0016758">
    <property type="term" value="F:hexosyltransferase activity"/>
    <property type="evidence" value="ECO:0007669"/>
    <property type="project" value="TreeGrafter"/>
</dbReference>
<name>A0A5C3QTP5_9AGAR</name>
<gene>
    <name evidence="3" type="ORF">BDV98DRAFT_507326</name>
</gene>
<dbReference type="Gene3D" id="3.90.550.20">
    <property type="match status" value="1"/>
</dbReference>
<keyword evidence="2" id="KW-0812">Transmembrane</keyword>
<dbReference type="PANTHER" id="PTHR12042">
    <property type="entry name" value="LACTOSYLCERAMIDE 4-ALPHA-GALACTOSYLTRANSFERASE ALPHA- 1,4-GALACTOSYLTRANSFERASE"/>
    <property type="match status" value="1"/>
</dbReference>
<dbReference type="SUPFAM" id="SSF53448">
    <property type="entry name" value="Nucleotide-diphospho-sugar transferases"/>
    <property type="match status" value="1"/>
</dbReference>
<evidence type="ECO:0000313" key="3">
    <source>
        <dbReference type="EMBL" id="TFL01644.1"/>
    </source>
</evidence>
<dbReference type="GO" id="GO:0006688">
    <property type="term" value="P:glycosphingolipid biosynthetic process"/>
    <property type="evidence" value="ECO:0007669"/>
    <property type="project" value="TreeGrafter"/>
</dbReference>
<keyword evidence="2" id="KW-1133">Transmembrane helix</keyword>
<dbReference type="PANTHER" id="PTHR12042:SF21">
    <property type="entry name" value="ALPHA1,4-GALACTOSYLTRANSFERASE 1-RELATED"/>
    <property type="match status" value="1"/>
</dbReference>
<evidence type="ECO:0000256" key="2">
    <source>
        <dbReference type="SAM" id="Phobius"/>
    </source>
</evidence>
<dbReference type="AlphaFoldDB" id="A0A5C3QTP5"/>
<keyword evidence="2" id="KW-0472">Membrane</keyword>
<accession>A0A5C3QTP5</accession>
<evidence type="ECO:0008006" key="5">
    <source>
        <dbReference type="Google" id="ProtNLM"/>
    </source>
</evidence>
<feature type="transmembrane region" description="Helical" evidence="2">
    <location>
        <begin position="70"/>
        <end position="92"/>
    </location>
</feature>
<keyword evidence="4" id="KW-1185">Reference proteome</keyword>
<evidence type="ECO:0000313" key="4">
    <source>
        <dbReference type="Proteomes" id="UP000305067"/>
    </source>
</evidence>
<feature type="region of interest" description="Disordered" evidence="1">
    <location>
        <begin position="1"/>
        <end position="55"/>
    </location>
</feature>
<dbReference type="InterPro" id="IPR029044">
    <property type="entry name" value="Nucleotide-diphossugar_trans"/>
</dbReference>
<reference evidence="3 4" key="1">
    <citation type="journal article" date="2019" name="Nat. Ecol. Evol.">
        <title>Megaphylogeny resolves global patterns of mushroom evolution.</title>
        <authorList>
            <person name="Varga T."/>
            <person name="Krizsan K."/>
            <person name="Foldi C."/>
            <person name="Dima B."/>
            <person name="Sanchez-Garcia M."/>
            <person name="Sanchez-Ramirez S."/>
            <person name="Szollosi G.J."/>
            <person name="Szarkandi J.G."/>
            <person name="Papp V."/>
            <person name="Albert L."/>
            <person name="Andreopoulos W."/>
            <person name="Angelini C."/>
            <person name="Antonin V."/>
            <person name="Barry K.W."/>
            <person name="Bougher N.L."/>
            <person name="Buchanan P."/>
            <person name="Buyck B."/>
            <person name="Bense V."/>
            <person name="Catcheside P."/>
            <person name="Chovatia M."/>
            <person name="Cooper J."/>
            <person name="Damon W."/>
            <person name="Desjardin D."/>
            <person name="Finy P."/>
            <person name="Geml J."/>
            <person name="Haridas S."/>
            <person name="Hughes K."/>
            <person name="Justo A."/>
            <person name="Karasinski D."/>
            <person name="Kautmanova I."/>
            <person name="Kiss B."/>
            <person name="Kocsube S."/>
            <person name="Kotiranta H."/>
            <person name="LaButti K.M."/>
            <person name="Lechner B.E."/>
            <person name="Liimatainen K."/>
            <person name="Lipzen A."/>
            <person name="Lukacs Z."/>
            <person name="Mihaltcheva S."/>
            <person name="Morgado L.N."/>
            <person name="Niskanen T."/>
            <person name="Noordeloos M.E."/>
            <person name="Ohm R.A."/>
            <person name="Ortiz-Santana B."/>
            <person name="Ovrebo C."/>
            <person name="Racz N."/>
            <person name="Riley R."/>
            <person name="Savchenko A."/>
            <person name="Shiryaev A."/>
            <person name="Soop K."/>
            <person name="Spirin V."/>
            <person name="Szebenyi C."/>
            <person name="Tomsovsky M."/>
            <person name="Tulloss R.E."/>
            <person name="Uehling J."/>
            <person name="Grigoriev I.V."/>
            <person name="Vagvolgyi C."/>
            <person name="Papp T."/>
            <person name="Martin F.M."/>
            <person name="Miettinen O."/>
            <person name="Hibbett D.S."/>
            <person name="Nagy L.G."/>
        </authorList>
    </citation>
    <scope>NUCLEOTIDE SEQUENCE [LARGE SCALE GENOMIC DNA]</scope>
    <source>
        <strain evidence="3 4">CBS 309.79</strain>
    </source>
</reference>
<evidence type="ECO:0000256" key="1">
    <source>
        <dbReference type="SAM" id="MobiDB-lite"/>
    </source>
</evidence>
<feature type="compositionally biased region" description="Low complexity" evidence="1">
    <location>
        <begin position="1"/>
        <end position="41"/>
    </location>
</feature>
<sequence>MYAFSTSATTRHRSSSNAPNKSSASSINNALFSRSSSPSRSRIFRRRSSGTGGGKFPSAQSLYQLRSSTYITILKFVASVTILTLCLLLYIYEPHIELAFYHRGWVEREIESVPSLGGCFQEQRVSANYNLTDSLYGRRRTEVQAGMPLRRGLDCYDFAGTVRNDPNVPSTPYPPLLPAEKTQIHTYWRKDLAPFGPRQEWMLKSYFSTQNLATTRLVLWSNGDLSANPILQGYVNKYPGSFALQEVDITGLARGTELEGSPYLTSVEDKKAWVDGDLVRLLLLWSFGGVWVDMDSLLTRDLEPLFEHEFVTQWDCYDKKYQPFNGALMRFRQHSPYLCEAFHIMATSAPPRPGSTDWGALLYFKLWRRLVAAAIPPFRVLPFCFSDGRSCRLDNRLPDPFKPDNSRGKWTLGLGLEAGGGLDVALGKVFSVHLHNQWEKEFPEDGWVKRLLLARYDEKLGVY</sequence>
<organism evidence="3 4">
    <name type="scientific">Pterulicium gracile</name>
    <dbReference type="NCBI Taxonomy" id="1884261"/>
    <lineage>
        <taxon>Eukaryota</taxon>
        <taxon>Fungi</taxon>
        <taxon>Dikarya</taxon>
        <taxon>Basidiomycota</taxon>
        <taxon>Agaricomycotina</taxon>
        <taxon>Agaricomycetes</taxon>
        <taxon>Agaricomycetidae</taxon>
        <taxon>Agaricales</taxon>
        <taxon>Pleurotineae</taxon>
        <taxon>Pterulaceae</taxon>
        <taxon>Pterulicium</taxon>
    </lineage>
</organism>
<dbReference type="OrthoDB" id="409543at2759"/>
<dbReference type="Proteomes" id="UP000305067">
    <property type="component" value="Unassembled WGS sequence"/>
</dbReference>